<evidence type="ECO:0000313" key="2">
    <source>
        <dbReference type="Proteomes" id="UP000677016"/>
    </source>
</evidence>
<gene>
    <name evidence="1" type="ORF">KC207_10970</name>
</gene>
<dbReference type="Gene3D" id="3.40.50.720">
    <property type="entry name" value="NAD(P)-binding Rossmann-like Domain"/>
    <property type="match status" value="1"/>
</dbReference>
<dbReference type="AlphaFoldDB" id="A0A941I112"/>
<accession>A0A941I112</accession>
<proteinExistence type="predicted"/>
<organism evidence="1 2">
    <name type="scientific">Phycicoccus avicenniae</name>
    <dbReference type="NCBI Taxonomy" id="2828860"/>
    <lineage>
        <taxon>Bacteria</taxon>
        <taxon>Bacillati</taxon>
        <taxon>Actinomycetota</taxon>
        <taxon>Actinomycetes</taxon>
        <taxon>Micrococcales</taxon>
        <taxon>Intrasporangiaceae</taxon>
        <taxon>Phycicoccus</taxon>
    </lineage>
</organism>
<dbReference type="EMBL" id="JAGSNF010000015">
    <property type="protein sequence ID" value="MBR7743811.1"/>
    <property type="molecule type" value="Genomic_DNA"/>
</dbReference>
<dbReference type="Proteomes" id="UP000677016">
    <property type="component" value="Unassembled WGS sequence"/>
</dbReference>
<dbReference type="RefSeq" id="WP_211603066.1">
    <property type="nucleotide sequence ID" value="NZ_JAGSNF010000015.1"/>
</dbReference>
<evidence type="ECO:0000313" key="1">
    <source>
        <dbReference type="EMBL" id="MBR7743811.1"/>
    </source>
</evidence>
<comment type="caution">
    <text evidence="1">The sequence shown here is derived from an EMBL/GenBank/DDBJ whole genome shotgun (WGS) entry which is preliminary data.</text>
</comment>
<name>A0A941I112_9MICO</name>
<keyword evidence="2" id="KW-1185">Reference proteome</keyword>
<reference evidence="1" key="1">
    <citation type="submission" date="2021-04" db="EMBL/GenBank/DDBJ databases">
        <title>Phycicoccus avicenniae sp. nov., a novel endophytic actinomycetes isolated from branch of Avicennia mariana.</title>
        <authorList>
            <person name="Tuo L."/>
        </authorList>
    </citation>
    <scope>NUCLEOTIDE SEQUENCE</scope>
    <source>
        <strain evidence="1">BSK3Z-2</strain>
    </source>
</reference>
<protein>
    <recommendedName>
        <fullName evidence="3">Bacteriocin biosynthesis cyclodehydratase domain-containing protein</fullName>
    </recommendedName>
</protein>
<evidence type="ECO:0008006" key="3">
    <source>
        <dbReference type="Google" id="ProtNLM"/>
    </source>
</evidence>
<sequence length="187" mass="19091">MERTRGYVVVDGWGPVAEEVAAQLRRLGVRVRAGGHAADAAELDVAGGGPRPGAVLLVTGHEPAWVRCPSMHAPWHAHGVAHLPVRARPGGVDVGPLVLPGRSPCLGCVAARLDDPPTERVVPPAGGDDGVLVLAASVATVVTLSALRGDTHLAAISTEVAGAGPTVRHRVWSARPRCGCGLVRVAG</sequence>